<keyword evidence="6" id="KW-1278">Translocase</keyword>
<comment type="subcellular location">
    <subcellularLocation>
        <location evidence="1">Cell membrane</location>
        <topology evidence="1">Peripheral membrane protein</topology>
        <orientation evidence="1">Cytoplasmic side</orientation>
    </subcellularLocation>
</comment>
<protein>
    <submittedName>
        <fullName evidence="11">Unannotated protein</fullName>
    </submittedName>
</protein>
<dbReference type="SUPFAM" id="SSF52540">
    <property type="entry name" value="P-loop containing nucleoside triphosphate hydrolases"/>
    <property type="match status" value="1"/>
</dbReference>
<dbReference type="GO" id="GO:1900753">
    <property type="term" value="P:doxorubicin transport"/>
    <property type="evidence" value="ECO:0007669"/>
    <property type="project" value="InterPro"/>
</dbReference>
<dbReference type="AlphaFoldDB" id="A0A6J6NJN6"/>
<evidence type="ECO:0000259" key="10">
    <source>
        <dbReference type="PROSITE" id="PS50893"/>
    </source>
</evidence>
<evidence type="ECO:0000256" key="9">
    <source>
        <dbReference type="SAM" id="MobiDB-lite"/>
    </source>
</evidence>
<evidence type="ECO:0000256" key="6">
    <source>
        <dbReference type="ARBA" id="ARBA00022967"/>
    </source>
</evidence>
<evidence type="ECO:0000256" key="1">
    <source>
        <dbReference type="ARBA" id="ARBA00004413"/>
    </source>
</evidence>
<keyword evidence="7" id="KW-0472">Membrane</keyword>
<dbReference type="InterPro" id="IPR003593">
    <property type="entry name" value="AAA+_ATPase"/>
</dbReference>
<keyword evidence="2" id="KW-0813">Transport</keyword>
<evidence type="ECO:0000313" key="11">
    <source>
        <dbReference type="EMBL" id="CAB4686971.1"/>
    </source>
</evidence>
<sequence>MAGAITPKPTATRKATEDSTATSRGRSLNGDFIGSEGIVITGEVIGVVIVSKKYAVVAENLVKTYGETRALDGLSLEVEEGTVLGVLGPNGAGKTTTVRILATLLAPDSGHASVAGIDVVKDPQKVRELIGLSGQYAAVDETLTGWDNLVMFGRLYHLNIKGAKERATQLLEQFSLTDAARRPIKTYSGGMRRRLDLAASLIIKPKVLFLDEPTTGLDPRGRLEMWEVIDELVKGGVTLLLTTQYLEEADQLADEIAVIDHGRVIARGTSDSLKKEVGGERLEVTVEQSKVAETAKLLSELTQSKAHIEEGLHRISVVAHGGSARLIEAVRALDAAQISPLDIGLKRPSLDDVFMSLTGHVAEEISEEESGKKKGKRDKRGKRK</sequence>
<dbReference type="GO" id="GO:0016887">
    <property type="term" value="F:ATP hydrolysis activity"/>
    <property type="evidence" value="ECO:0007669"/>
    <property type="project" value="InterPro"/>
</dbReference>
<dbReference type="InterPro" id="IPR027417">
    <property type="entry name" value="P-loop_NTPase"/>
</dbReference>
<dbReference type="PANTHER" id="PTHR42711">
    <property type="entry name" value="ABC TRANSPORTER ATP-BINDING PROTEIN"/>
    <property type="match status" value="1"/>
</dbReference>
<evidence type="ECO:0000256" key="8">
    <source>
        <dbReference type="ARBA" id="ARBA00049985"/>
    </source>
</evidence>
<dbReference type="GO" id="GO:0043215">
    <property type="term" value="P:daunorubicin transport"/>
    <property type="evidence" value="ECO:0007669"/>
    <property type="project" value="InterPro"/>
</dbReference>
<dbReference type="InterPro" id="IPR003439">
    <property type="entry name" value="ABC_transporter-like_ATP-bd"/>
</dbReference>
<dbReference type="PROSITE" id="PS00211">
    <property type="entry name" value="ABC_TRANSPORTER_1"/>
    <property type="match status" value="1"/>
</dbReference>
<feature type="region of interest" description="Disordered" evidence="9">
    <location>
        <begin position="364"/>
        <end position="384"/>
    </location>
</feature>
<keyword evidence="5" id="KW-0067">ATP-binding</keyword>
<dbReference type="InterPro" id="IPR050763">
    <property type="entry name" value="ABC_transporter_ATP-binding"/>
</dbReference>
<evidence type="ECO:0000256" key="4">
    <source>
        <dbReference type="ARBA" id="ARBA00022741"/>
    </source>
</evidence>
<dbReference type="PROSITE" id="PS50893">
    <property type="entry name" value="ABC_TRANSPORTER_2"/>
    <property type="match status" value="1"/>
</dbReference>
<dbReference type="InterPro" id="IPR017871">
    <property type="entry name" value="ABC_transporter-like_CS"/>
</dbReference>
<dbReference type="GO" id="GO:0005886">
    <property type="term" value="C:plasma membrane"/>
    <property type="evidence" value="ECO:0007669"/>
    <property type="project" value="UniProtKB-SubCell"/>
</dbReference>
<keyword evidence="4" id="KW-0547">Nucleotide-binding</keyword>
<dbReference type="EMBL" id="CAEZXH010000055">
    <property type="protein sequence ID" value="CAB4686971.1"/>
    <property type="molecule type" value="Genomic_DNA"/>
</dbReference>
<dbReference type="GO" id="GO:0005524">
    <property type="term" value="F:ATP binding"/>
    <property type="evidence" value="ECO:0007669"/>
    <property type="project" value="UniProtKB-KW"/>
</dbReference>
<reference evidence="11" key="1">
    <citation type="submission" date="2020-05" db="EMBL/GenBank/DDBJ databases">
        <authorList>
            <person name="Chiriac C."/>
            <person name="Salcher M."/>
            <person name="Ghai R."/>
            <person name="Kavagutti S V."/>
        </authorList>
    </citation>
    <scope>NUCLEOTIDE SEQUENCE</scope>
</reference>
<dbReference type="PANTHER" id="PTHR42711:SF19">
    <property type="entry name" value="DOXORUBICIN RESISTANCE ATP-BINDING PROTEIN DRRA"/>
    <property type="match status" value="1"/>
</dbReference>
<evidence type="ECO:0000256" key="3">
    <source>
        <dbReference type="ARBA" id="ARBA00022475"/>
    </source>
</evidence>
<proteinExistence type="inferred from homology"/>
<dbReference type="InterPro" id="IPR005894">
    <property type="entry name" value="DrrA"/>
</dbReference>
<dbReference type="NCBIfam" id="TIGR01188">
    <property type="entry name" value="drrA"/>
    <property type="match status" value="1"/>
</dbReference>
<feature type="region of interest" description="Disordered" evidence="9">
    <location>
        <begin position="1"/>
        <end position="26"/>
    </location>
</feature>
<dbReference type="SMART" id="SM00382">
    <property type="entry name" value="AAA"/>
    <property type="match status" value="1"/>
</dbReference>
<comment type="similarity">
    <text evidence="8">Belongs to the ABC transporter superfamily. Drug exporter-1 (DrugE1) (TC 3.A.1.105) family.</text>
</comment>
<dbReference type="FunFam" id="3.40.50.300:FF:000589">
    <property type="entry name" value="ABC transporter, ATP-binding subunit"/>
    <property type="match status" value="1"/>
</dbReference>
<evidence type="ECO:0000256" key="7">
    <source>
        <dbReference type="ARBA" id="ARBA00023136"/>
    </source>
</evidence>
<organism evidence="11">
    <name type="scientific">freshwater metagenome</name>
    <dbReference type="NCBI Taxonomy" id="449393"/>
    <lineage>
        <taxon>unclassified sequences</taxon>
        <taxon>metagenomes</taxon>
        <taxon>ecological metagenomes</taxon>
    </lineage>
</organism>
<name>A0A6J6NJN6_9ZZZZ</name>
<feature type="compositionally biased region" description="Basic residues" evidence="9">
    <location>
        <begin position="373"/>
        <end position="384"/>
    </location>
</feature>
<evidence type="ECO:0000256" key="5">
    <source>
        <dbReference type="ARBA" id="ARBA00022840"/>
    </source>
</evidence>
<keyword evidence="3" id="KW-1003">Cell membrane</keyword>
<feature type="domain" description="ABC transporter" evidence="10">
    <location>
        <begin position="56"/>
        <end position="286"/>
    </location>
</feature>
<dbReference type="Pfam" id="PF00005">
    <property type="entry name" value="ABC_tran"/>
    <property type="match status" value="1"/>
</dbReference>
<dbReference type="Gene3D" id="3.40.50.300">
    <property type="entry name" value="P-loop containing nucleotide triphosphate hydrolases"/>
    <property type="match status" value="1"/>
</dbReference>
<gene>
    <name evidence="11" type="ORF">UFOPK2360_00915</name>
</gene>
<accession>A0A6J6NJN6</accession>
<evidence type="ECO:0000256" key="2">
    <source>
        <dbReference type="ARBA" id="ARBA00022448"/>
    </source>
</evidence>